<keyword evidence="5" id="KW-1185">Reference proteome</keyword>
<dbReference type="EMBL" id="FN649760">
    <property type="protein sequence ID" value="CBN79498.1"/>
    <property type="molecule type" value="Genomic_DNA"/>
</dbReference>
<feature type="compositionally biased region" description="Gly residues" evidence="1">
    <location>
        <begin position="852"/>
        <end position="862"/>
    </location>
</feature>
<dbReference type="OrthoDB" id="1262810at2759"/>
<sequence>MGFSEARARQALVKHKEVQAAVEWLSGGGGGGDDTGGGGDVPEQPFVLCAEEESRLLAGAGAKLISEASLSSAGGGGQSKGGTAGAAAGRVRTAGEDDGRVLRALRSPALQSALHVTTMRDDLLPDLIGQTLPPEWRGAGAAGGGGSSTAFPWTPGKSGHPDVDWFRRLWGYLASSRPTAVRLLAESYPVVPTGNSVVCPLSLRSAVIDGDRLGKDVRNILVGAGCRTLLPGVFARGVGDAAAAAAARESKAATTGGTKPATPEAQQEGGDADAAAAASAQRRPLPPPPVELFEYVRPGTREGVLAALGTARRSAGKPLTDLMRAAGAAERDALREFLAREPASEMSKVEVDVCRELPILPLHEDGLVAARVIARAEIATAAAASGGGAAAARNTGSGSVPRPGSGQASDGGTYAAAKAAPLYLLLETGNGFVGVGNKEKDATDVPTSAATEAAQKWLETHLLTPSFVRVRGGGAEAKLLEVLGARLVGRAAFFVEHVFPRMEELPNGLRDVAMVEALLAAPRLSQQHGRFRTALAELEFVPTTSKSKKLVRPHEIFDPEVPELPSLLPESRFPDGVFRHKDVLAALRPLGLQGTLGWGGLVEAAASVEAMRRDGKAGAGGRGPQHEEGGGETEARMRGRALLTYLDTHETRLFELKKENAGLLQRMAKIVYVDAAAKERERERLVALHKLMALSWVPVLATFPSPLVPDTGGGSGGTAFSLSGEDKGGVVSPSRVRLREDMWICSRTYYVLDAEVRSSAVRAAFSWNTPVDPVVVARQVIGLAETFSAAREALEAAPAETGGGGDDKTTSPGDNAHTLEGHRQTMAGVVPRLYQILSNAVEADEARSRSQEGGGGGGGGNNPGVVVTERVRAVLHGKPWLWVGDAFVPADQVAFTSPANAAPYLYAVPPDLACFATLLKRFGVRPSFGPSDFCHALRRLAVETGAAEPLLTTAPPAAGGAQRSGVVGGLAALTGYKGNNGGDRVARTLSSGQVELAVAMVQVLSDESIRVSDLEVWVPDASGVLALSTALLYDDAPWLTKQNLSRLDFDLGVPGESFGQQESLTPRLKHILEMYPGGPQNADDAGARTVRVMLNTREYGDGSLLSPAMSNWQGPSLYVYNDAVFTERDFQNLAKIGQASKLDKLAATGRFGLGFNAVYHFTDLPSFVSGEHLVMFDPHTKYVPGATHVQPGIKIRFADTDLLDQFPDQFSPYLFFGCELKKHFKGTLFRFPLRTATVARDSEISHASYSPGSVMNLLNQFKEQASRYLLFLRHVERIEMYTVGDGVDNKTPVLQYSVEVTKRDPPTGWAAVPTFVTGPPRRPLSKEAFYSKLGQTPDAVLPKVEQMVTITFREEGARRRGKGGGSSSSRRQAVEISEGETTSDDDDVVVDIDGGGGDEDLRGLTSATGGGGGGDGGGGEGKGGAGALVVGGAGGKEGPTSIVDVFLVCAAIGGGNAKKMACLPEHRHMKLIPWGGVAAHISRNSHPPPPFEGHAFCFLPLPVNTLLPVHVNGFFELSSNRRDIWFGEDMQGEGKRRSEWNNLLLRDVIAPIYAALVARARDVMQAGPQHQALLPAAETPKPWDTVVAATYSNLKNVPVLFSRSATGGKGRWIPPGQAVVVEEVEEDGGGGSEERVEYTKRLTKILLWDRLPVVRLPASLKKTMLHYKCLAADATPAFLRSHFGNASVSHACLGLEAGGAAVSSDGGTTTVARVPDRGPPQPRRTAPVGGVMNSGELVRFRPPATRQEARTNALFLLEAAASGLGAETFGQLVGLPLLPLANRTLGRFAAPPAGSTDEAEGRVVDASTVFVCSQAERRLLAGPGLGGEGGGAGHRLLESMEDLTHGARVILNNKRVHAATNVAVMEPRDLAGMLGAVFPQAWQGLTQVAWAPGSRDVRPKQPSEDWVSCLWDYICKEGVGARNGRGRGRAGQDPAEKIRLFERSWPLLPATGGVKADTIRVLLELHENMPVVSPMAEGIGSHTMNTSMRKVLSQLGVWILDASALGNQAQNPLVLKYANACSPAGVLSALQQALFPSPPPPGGGGSTGREISAEATELSAASSEPDFGPGGAARRKVDGRFQSVAPAERHALRSFLARIRLSGGGNKRLTDRQVALLKGLPIYRVHGGGGVVPAAAAAAAAAATAASKTGAERFTSISGAADRLLLAPKGTDPALLGPVFAVESSEDTELLESLGVQRVGKGAFFREHVLPGLAAESRAGAAGSRQVGGGGYPPSGDRKATPGTVGAVGSSTGEALLGASQAATITVLSNLQELCAEDPGLEAALRASQVVTDGGGEPAQISDLFDPAVDELRSLLGPEAFPSKDLCIPAALAGMRSLGLQTSLTCEGVLQSARSIEAAFASPVVPSATADAAVGAAGGGGGGGGGVDAASEARQAAVTRSRKLLDFVDHRADQLLLSSGESGRWFVDPRSATTAGGGGGGGAAEEKYREEMSSSDSELDYDDDDDGSDYEEEDEEGSRRWEARVKAARERKEKRREKKERARTRVAAAAAKRPPPPNEFVEELTSIAWLPVHGRAPNDLLPWKAQGASPRQESVDVAAPCNTRPESEQWFCSLRLGVLEGDVKSRSLKKAFGWDRPVPGVVLAMQLVSLSKKFEKLTMIAQKAEMKRKLATVTPEIYNALDLLVGTQEFNQVGACLLFFVGFFWRLYAHRHMR</sequence>
<evidence type="ECO:0000313" key="5">
    <source>
        <dbReference type="Proteomes" id="UP000002630"/>
    </source>
</evidence>
<keyword evidence="2" id="KW-0812">Transmembrane</keyword>
<dbReference type="InterPro" id="IPR058210">
    <property type="entry name" value="SACS/Nov_dom"/>
</dbReference>
<dbReference type="Pfam" id="PF25794">
    <property type="entry name" value="SACS"/>
    <property type="match status" value="1"/>
</dbReference>
<feature type="region of interest" description="Disordered" evidence="1">
    <location>
        <begin position="844"/>
        <end position="864"/>
    </location>
</feature>
<feature type="transmembrane region" description="Helical" evidence="2">
    <location>
        <begin position="2650"/>
        <end position="2668"/>
    </location>
</feature>
<feature type="compositionally biased region" description="Acidic residues" evidence="1">
    <location>
        <begin position="2457"/>
        <end position="2476"/>
    </location>
</feature>
<feature type="region of interest" description="Disordered" evidence="1">
    <location>
        <begin position="2220"/>
        <end position="2245"/>
    </location>
</feature>
<protein>
    <recommendedName>
        <fullName evidence="3">Sacsin/Nov domain-containing protein</fullName>
    </recommendedName>
</protein>
<evidence type="ECO:0000259" key="3">
    <source>
        <dbReference type="Pfam" id="PF25794"/>
    </source>
</evidence>
<feature type="compositionally biased region" description="Basic residues" evidence="1">
    <location>
        <begin position="2492"/>
        <end position="2504"/>
    </location>
</feature>
<feature type="region of interest" description="Disordered" evidence="1">
    <location>
        <begin position="796"/>
        <end position="819"/>
    </location>
</feature>
<feature type="domain" description="Sacsin/Nov" evidence="3">
    <location>
        <begin position="1061"/>
        <end position="1290"/>
    </location>
</feature>
<dbReference type="SUPFAM" id="SSF55874">
    <property type="entry name" value="ATPase domain of HSP90 chaperone/DNA topoisomerase II/histidine kinase"/>
    <property type="match status" value="1"/>
</dbReference>
<dbReference type="PANTHER" id="PTHR15600:SF42">
    <property type="entry name" value="SACSIN"/>
    <property type="match status" value="1"/>
</dbReference>
<feature type="region of interest" description="Disordered" evidence="1">
    <location>
        <begin position="613"/>
        <end position="635"/>
    </location>
</feature>
<dbReference type="NCBIfam" id="NF047352">
    <property type="entry name" value="P_loop_sacsin"/>
    <property type="match status" value="1"/>
</dbReference>
<reference evidence="4 5" key="1">
    <citation type="journal article" date="2010" name="Nature">
        <title>The Ectocarpus genome and the independent evolution of multicellularity in brown algae.</title>
        <authorList>
            <person name="Cock J.M."/>
            <person name="Sterck L."/>
            <person name="Rouze P."/>
            <person name="Scornet D."/>
            <person name="Allen A.E."/>
            <person name="Amoutzias G."/>
            <person name="Anthouard V."/>
            <person name="Artiguenave F."/>
            <person name="Aury J.M."/>
            <person name="Badger J.H."/>
            <person name="Beszteri B."/>
            <person name="Billiau K."/>
            <person name="Bonnet E."/>
            <person name="Bothwell J.H."/>
            <person name="Bowler C."/>
            <person name="Boyen C."/>
            <person name="Brownlee C."/>
            <person name="Carrano C.J."/>
            <person name="Charrier B."/>
            <person name="Cho G.Y."/>
            <person name="Coelho S.M."/>
            <person name="Collen J."/>
            <person name="Corre E."/>
            <person name="Da Silva C."/>
            <person name="Delage L."/>
            <person name="Delaroque N."/>
            <person name="Dittami S.M."/>
            <person name="Doulbeau S."/>
            <person name="Elias M."/>
            <person name="Farnham G."/>
            <person name="Gachon C.M."/>
            <person name="Gschloessl B."/>
            <person name="Heesch S."/>
            <person name="Jabbari K."/>
            <person name="Jubin C."/>
            <person name="Kawai H."/>
            <person name="Kimura K."/>
            <person name="Kloareg B."/>
            <person name="Kupper F.C."/>
            <person name="Lang D."/>
            <person name="Le Bail A."/>
            <person name="Leblanc C."/>
            <person name="Lerouge P."/>
            <person name="Lohr M."/>
            <person name="Lopez P.J."/>
            <person name="Martens C."/>
            <person name="Maumus F."/>
            <person name="Michel G."/>
            <person name="Miranda-Saavedra D."/>
            <person name="Morales J."/>
            <person name="Moreau H."/>
            <person name="Motomura T."/>
            <person name="Nagasato C."/>
            <person name="Napoli C.A."/>
            <person name="Nelson D.R."/>
            <person name="Nyvall-Collen P."/>
            <person name="Peters A.F."/>
            <person name="Pommier C."/>
            <person name="Potin P."/>
            <person name="Poulain J."/>
            <person name="Quesneville H."/>
            <person name="Read B."/>
            <person name="Rensing S.A."/>
            <person name="Ritter A."/>
            <person name="Rousvoal S."/>
            <person name="Samanta M."/>
            <person name="Samson G."/>
            <person name="Schroeder D.C."/>
            <person name="Segurens B."/>
            <person name="Strittmatter M."/>
            <person name="Tonon T."/>
            <person name="Tregear J.W."/>
            <person name="Valentin K."/>
            <person name="von Dassow P."/>
            <person name="Yamagishi T."/>
            <person name="Van de Peer Y."/>
            <person name="Wincker P."/>
        </authorList>
    </citation>
    <scope>NUCLEOTIDE SEQUENCE [LARGE SCALE GENOMIC DNA]</scope>
    <source>
        <strain evidence="5">Ec32 / CCAP1310/4</strain>
    </source>
</reference>
<dbReference type="eggNOG" id="ENOG502QQPY">
    <property type="taxonomic scope" value="Eukaryota"/>
</dbReference>
<accession>D8LJG5</accession>
<feature type="region of interest" description="Disordered" evidence="1">
    <location>
        <begin position="387"/>
        <end position="411"/>
    </location>
</feature>
<feature type="compositionally biased region" description="Low complexity" evidence="1">
    <location>
        <begin position="2048"/>
        <end position="2064"/>
    </location>
</feature>
<feature type="region of interest" description="Disordered" evidence="1">
    <location>
        <begin position="70"/>
        <end position="93"/>
    </location>
</feature>
<dbReference type="InParanoid" id="D8LJG5"/>
<feature type="compositionally biased region" description="Low complexity" evidence="1">
    <location>
        <begin position="1367"/>
        <end position="1376"/>
    </location>
</feature>
<feature type="compositionally biased region" description="Gly residues" evidence="1">
    <location>
        <begin position="73"/>
        <end position="84"/>
    </location>
</feature>
<name>D8LJG5_ECTSI</name>
<feature type="compositionally biased region" description="Gly residues" evidence="1">
    <location>
        <begin position="1408"/>
        <end position="1420"/>
    </location>
</feature>
<dbReference type="InterPro" id="IPR036890">
    <property type="entry name" value="HATPase_C_sf"/>
</dbReference>
<dbReference type="InterPro" id="IPR052972">
    <property type="entry name" value="Sacsin_chaperone_reg"/>
</dbReference>
<proteinExistence type="predicted"/>
<feature type="compositionally biased region" description="Low complexity" evidence="1">
    <location>
        <begin position="249"/>
        <end position="278"/>
    </location>
</feature>
<feature type="region of interest" description="Disordered" evidence="1">
    <location>
        <begin position="249"/>
        <end position="289"/>
    </location>
</feature>
<feature type="region of interest" description="Disordered" evidence="1">
    <location>
        <begin position="2426"/>
        <end position="2519"/>
    </location>
</feature>
<evidence type="ECO:0000313" key="4">
    <source>
        <dbReference type="EMBL" id="CBN79498.1"/>
    </source>
</evidence>
<dbReference type="STRING" id="2880.D8LJG5"/>
<feature type="compositionally biased region" description="Acidic residues" evidence="1">
    <location>
        <begin position="1377"/>
        <end position="1390"/>
    </location>
</feature>
<evidence type="ECO:0000256" key="2">
    <source>
        <dbReference type="SAM" id="Phobius"/>
    </source>
</evidence>
<evidence type="ECO:0000256" key="1">
    <source>
        <dbReference type="SAM" id="MobiDB-lite"/>
    </source>
</evidence>
<feature type="compositionally biased region" description="Basic and acidic residues" evidence="1">
    <location>
        <begin position="624"/>
        <end position="635"/>
    </location>
</feature>
<dbReference type="PANTHER" id="PTHR15600">
    <property type="entry name" value="SACSIN"/>
    <property type="match status" value="1"/>
</dbReference>
<feature type="compositionally biased region" description="Basic and acidic residues" evidence="1">
    <location>
        <begin position="2477"/>
        <end position="2491"/>
    </location>
</feature>
<gene>
    <name evidence="4" type="ORF">Esi_0254_0046</name>
</gene>
<keyword evidence="2" id="KW-0472">Membrane</keyword>
<feature type="region of interest" description="Disordered" evidence="1">
    <location>
        <begin position="1355"/>
        <end position="1420"/>
    </location>
</feature>
<feature type="region of interest" description="Disordered" evidence="1">
    <location>
        <begin position="1704"/>
        <end position="1730"/>
    </location>
</feature>
<dbReference type="GO" id="GO:0030544">
    <property type="term" value="F:Hsp70 protein binding"/>
    <property type="evidence" value="ECO:0007669"/>
    <property type="project" value="TreeGrafter"/>
</dbReference>
<feature type="compositionally biased region" description="Low complexity" evidence="1">
    <location>
        <begin position="387"/>
        <end position="398"/>
    </location>
</feature>
<dbReference type="Proteomes" id="UP000002630">
    <property type="component" value="Unassembled WGS sequence"/>
</dbReference>
<keyword evidence="2" id="KW-1133">Transmembrane helix</keyword>
<feature type="region of interest" description="Disordered" evidence="1">
    <location>
        <begin position="2035"/>
        <end position="2074"/>
    </location>
</feature>
<organism evidence="4 5">
    <name type="scientific">Ectocarpus siliculosus</name>
    <name type="common">Brown alga</name>
    <name type="synonym">Conferva siliculosa</name>
    <dbReference type="NCBI Taxonomy" id="2880"/>
    <lineage>
        <taxon>Eukaryota</taxon>
        <taxon>Sar</taxon>
        <taxon>Stramenopiles</taxon>
        <taxon>Ochrophyta</taxon>
        <taxon>PX clade</taxon>
        <taxon>Phaeophyceae</taxon>
        <taxon>Ectocarpales</taxon>
        <taxon>Ectocarpaceae</taxon>
        <taxon>Ectocarpus</taxon>
    </lineage>
</organism>